<comment type="caution">
    <text evidence="3">The sequence shown here is derived from an EMBL/GenBank/DDBJ whole genome shotgun (WGS) entry which is preliminary data.</text>
</comment>
<evidence type="ECO:0000313" key="3">
    <source>
        <dbReference type="EMBL" id="EAR09006.1"/>
    </source>
</evidence>
<dbReference type="SUPFAM" id="SSF56219">
    <property type="entry name" value="DNase I-like"/>
    <property type="match status" value="1"/>
</dbReference>
<evidence type="ECO:0000256" key="1">
    <source>
        <dbReference type="SAM" id="SignalP"/>
    </source>
</evidence>
<feature type="chain" id="PRO_5002666660" description="Endonuclease/exonuclease/phosphatase domain-containing protein" evidence="1">
    <location>
        <begin position="22"/>
        <end position="280"/>
    </location>
</feature>
<protein>
    <recommendedName>
        <fullName evidence="2">Endonuclease/exonuclease/phosphatase domain-containing protein</fullName>
    </recommendedName>
</protein>
<dbReference type="Pfam" id="PF03372">
    <property type="entry name" value="Exo_endo_phos"/>
    <property type="match status" value="1"/>
</dbReference>
<reference evidence="3 4" key="1">
    <citation type="submission" date="2006-02" db="EMBL/GenBank/DDBJ databases">
        <authorList>
            <person name="Pinhassi J."/>
            <person name="Pedros-Alio C."/>
            <person name="Ferriera S."/>
            <person name="Johnson J."/>
            <person name="Kravitz S."/>
            <person name="Halpern A."/>
            <person name="Remington K."/>
            <person name="Beeson K."/>
            <person name="Tran B."/>
            <person name="Rogers Y.-H."/>
            <person name="Friedman R."/>
            <person name="Venter J.C."/>
        </authorList>
    </citation>
    <scope>NUCLEOTIDE SEQUENCE [LARGE SCALE GENOMIC DNA]</scope>
    <source>
        <strain evidence="3 4">MED297</strain>
    </source>
</reference>
<organism evidence="3 4">
    <name type="scientific">Reinekea blandensis MED297</name>
    <dbReference type="NCBI Taxonomy" id="314283"/>
    <lineage>
        <taxon>Bacteria</taxon>
        <taxon>Pseudomonadati</taxon>
        <taxon>Pseudomonadota</taxon>
        <taxon>Gammaproteobacteria</taxon>
        <taxon>Oceanospirillales</taxon>
        <taxon>Saccharospirillaceae</taxon>
        <taxon>Reinekea</taxon>
    </lineage>
</organism>
<evidence type="ECO:0000313" key="4">
    <source>
        <dbReference type="Proteomes" id="UP000005953"/>
    </source>
</evidence>
<dbReference type="Proteomes" id="UP000005953">
    <property type="component" value="Unassembled WGS sequence"/>
</dbReference>
<name>A4BFY8_9GAMM</name>
<accession>A4BFY8</accession>
<keyword evidence="1" id="KW-0732">Signal</keyword>
<sequence>MVRLLSVSVVLSLLLCATALAGTPLRVASHNIHYILPNNPDDDWETRRDAVIAVIDDMAADILAFQEMESFVGGVNHQNLQLDWVLEHHPDYNAGAFSDNADQFPITQPILYRRDRFSLQTQGFFFFSETPDVIYSRQWDGRYPYFVSWVELFDHTNDRNLFVFNFHNDFASRSNRRQSSELTAERIEQIAGETPVILLGDFNAPVWFREVERFEPKLTPIKPGGSTNRILGLKLLPAIDHILISDDFVADTDVQVWDRRYGGEYPSDHFPISADIRFSD</sequence>
<feature type="domain" description="Endonuclease/exonuclease/phosphatase" evidence="2">
    <location>
        <begin position="28"/>
        <end position="269"/>
    </location>
</feature>
<keyword evidence="4" id="KW-1185">Reference proteome</keyword>
<dbReference type="InterPro" id="IPR005135">
    <property type="entry name" value="Endo/exonuclease/phosphatase"/>
</dbReference>
<dbReference type="CDD" id="cd09083">
    <property type="entry name" value="EEP-1"/>
    <property type="match status" value="1"/>
</dbReference>
<dbReference type="InterPro" id="IPR050410">
    <property type="entry name" value="CCR4/nocturin_mRNA_transcr"/>
</dbReference>
<dbReference type="InterPro" id="IPR036691">
    <property type="entry name" value="Endo/exonu/phosph_ase_sf"/>
</dbReference>
<dbReference type="STRING" id="314283.MED297_03917"/>
<dbReference type="RefSeq" id="WP_008047603.1">
    <property type="nucleotide sequence ID" value="NZ_CH724154.1"/>
</dbReference>
<dbReference type="OrthoDB" id="9793162at2"/>
<feature type="signal peptide" evidence="1">
    <location>
        <begin position="1"/>
        <end position="21"/>
    </location>
</feature>
<evidence type="ECO:0000259" key="2">
    <source>
        <dbReference type="Pfam" id="PF03372"/>
    </source>
</evidence>
<gene>
    <name evidence="3" type="ORF">MED297_03917</name>
</gene>
<proteinExistence type="predicted"/>
<dbReference type="PANTHER" id="PTHR12121">
    <property type="entry name" value="CARBON CATABOLITE REPRESSOR PROTEIN 4"/>
    <property type="match status" value="1"/>
</dbReference>
<dbReference type="HOGENOM" id="CLU_030508_1_0_6"/>
<dbReference type="PANTHER" id="PTHR12121:SF36">
    <property type="entry name" value="ENDONUCLEASE_EXONUCLEASE_PHOSPHATASE DOMAIN-CONTAINING PROTEIN"/>
    <property type="match status" value="1"/>
</dbReference>
<dbReference type="AlphaFoldDB" id="A4BFY8"/>
<dbReference type="EMBL" id="AAOE01000014">
    <property type="protein sequence ID" value="EAR09006.1"/>
    <property type="molecule type" value="Genomic_DNA"/>
</dbReference>
<dbReference type="Gene3D" id="3.60.10.10">
    <property type="entry name" value="Endonuclease/exonuclease/phosphatase"/>
    <property type="match status" value="1"/>
</dbReference>
<dbReference type="GO" id="GO:0000175">
    <property type="term" value="F:3'-5'-RNA exonuclease activity"/>
    <property type="evidence" value="ECO:0007669"/>
    <property type="project" value="TreeGrafter"/>
</dbReference>